<dbReference type="GO" id="GO:0004222">
    <property type="term" value="F:metalloendopeptidase activity"/>
    <property type="evidence" value="ECO:0007669"/>
    <property type="project" value="InterPro"/>
</dbReference>
<dbReference type="InterPro" id="IPR004387">
    <property type="entry name" value="Pept_M50_Zn"/>
</dbReference>
<dbReference type="GO" id="GO:0016020">
    <property type="term" value="C:membrane"/>
    <property type="evidence" value="ECO:0007669"/>
    <property type="project" value="UniProtKB-SubCell"/>
</dbReference>
<dbReference type="CDD" id="cd06163">
    <property type="entry name" value="S2P-M50_PDZ_RseP-like"/>
    <property type="match status" value="1"/>
</dbReference>
<accession>D3DJL4</accession>
<dbReference type="PANTHER" id="PTHR42837">
    <property type="entry name" value="REGULATOR OF SIGMA-E PROTEASE RSEP"/>
    <property type="match status" value="1"/>
</dbReference>
<feature type="transmembrane region" description="Helical" evidence="11">
    <location>
        <begin position="405"/>
        <end position="426"/>
    </location>
</feature>
<comment type="cofactor">
    <cofactor evidence="1 11">
        <name>Zn(2+)</name>
        <dbReference type="ChEBI" id="CHEBI:29105"/>
    </cofactor>
</comment>
<comment type="subcellular location">
    <subcellularLocation>
        <location evidence="2">Membrane</location>
        <topology evidence="2">Multi-pass membrane protein</topology>
    </subcellularLocation>
</comment>
<evidence type="ECO:0000256" key="4">
    <source>
        <dbReference type="ARBA" id="ARBA00022670"/>
    </source>
</evidence>
<evidence type="ECO:0000256" key="9">
    <source>
        <dbReference type="ARBA" id="ARBA00023049"/>
    </source>
</evidence>
<dbReference type="PATRIC" id="fig|608538.5.peg.1584"/>
<keyword evidence="9 11" id="KW-0482">Metalloprotease</keyword>
<keyword evidence="6 11" id="KW-0378">Hydrolase</keyword>
<dbReference type="GO" id="GO:0006508">
    <property type="term" value="P:proteolysis"/>
    <property type="evidence" value="ECO:0007669"/>
    <property type="project" value="UniProtKB-KW"/>
</dbReference>
<evidence type="ECO:0000256" key="10">
    <source>
        <dbReference type="ARBA" id="ARBA00023136"/>
    </source>
</evidence>
<keyword evidence="5 11" id="KW-0812">Transmembrane</keyword>
<sequence>METILAFLVLIGVLVWFHELGHFLFAKLFGVRVEVFSIGFGPVLLSKKWGETEYRISAVPLGGFVKLYGEEDAVDDPRAFSSKKNYQKIFIAFAGPLFNFLLAILVFSLIFVVGRPTPSYVLKEPLVGYVVENSPAQKLGLQEGDLLLEINGKKVSTWKDVEAAVLESILKKEWKVDILRNSQRVILSGKVDLSKAGSFGAEPYIAPIVGRVLPGSPAEQVGIKEGDEILEVDGKKVKSWYSAAYYIKSAKENVIRLKIRRDGQIFEKLVVPVKDKNTGIPIIGVSPRIEVVKVKEPLGKAVFESLEKTKDLTVLSLKAVWGLITGGISVKTLGGPIAIAQLAGESAQQGLIAFLGMMAFISVQLAVFNLIPLPMLDGGLILLFLIESIRRKPLSPRFKENWQKVGFAIIIALSAFVILNDIVRLITGSRL</sequence>
<dbReference type="Proteomes" id="UP000002574">
    <property type="component" value="Chromosome"/>
</dbReference>
<comment type="similarity">
    <text evidence="3 11">Belongs to the peptidase M50B family.</text>
</comment>
<organism evidence="13 14">
    <name type="scientific">Hydrogenobacter thermophilus (strain DSM 6534 / IAM 12695 / TK-6)</name>
    <dbReference type="NCBI Taxonomy" id="608538"/>
    <lineage>
        <taxon>Bacteria</taxon>
        <taxon>Pseudomonadati</taxon>
        <taxon>Aquificota</taxon>
        <taxon>Aquificia</taxon>
        <taxon>Aquificales</taxon>
        <taxon>Aquificaceae</taxon>
        <taxon>Hydrogenobacter</taxon>
    </lineage>
</organism>
<dbReference type="SUPFAM" id="SSF50156">
    <property type="entry name" value="PDZ domain-like"/>
    <property type="match status" value="2"/>
</dbReference>
<dbReference type="OrthoDB" id="9782003at2"/>
<dbReference type="Gene3D" id="2.30.42.10">
    <property type="match status" value="2"/>
</dbReference>
<dbReference type="InterPro" id="IPR001478">
    <property type="entry name" value="PDZ"/>
</dbReference>
<dbReference type="GO" id="GO:0046872">
    <property type="term" value="F:metal ion binding"/>
    <property type="evidence" value="ECO:0007669"/>
    <property type="project" value="UniProtKB-KW"/>
</dbReference>
<evidence type="ECO:0000313" key="13">
    <source>
        <dbReference type="EMBL" id="BAI70016.1"/>
    </source>
</evidence>
<dbReference type="Pfam" id="PF17820">
    <property type="entry name" value="PDZ_6"/>
    <property type="match status" value="2"/>
</dbReference>
<feature type="transmembrane region" description="Helical" evidence="11">
    <location>
        <begin position="351"/>
        <end position="384"/>
    </location>
</feature>
<gene>
    <name evidence="13" type="ordered locus">HTH_1567</name>
</gene>
<evidence type="ECO:0000313" key="14">
    <source>
        <dbReference type="Proteomes" id="UP000002574"/>
    </source>
</evidence>
<dbReference type="NCBIfam" id="TIGR00054">
    <property type="entry name" value="RIP metalloprotease RseP"/>
    <property type="match status" value="1"/>
</dbReference>
<evidence type="ECO:0000259" key="12">
    <source>
        <dbReference type="PROSITE" id="PS50106"/>
    </source>
</evidence>
<dbReference type="SMART" id="SM00228">
    <property type="entry name" value="PDZ"/>
    <property type="match status" value="2"/>
</dbReference>
<name>D3DJL4_HYDTT</name>
<proteinExistence type="inferred from homology"/>
<dbReference type="KEGG" id="hte:Hydth_1555"/>
<dbReference type="EMBL" id="AP011112">
    <property type="protein sequence ID" value="BAI70016.1"/>
    <property type="molecule type" value="Genomic_DNA"/>
</dbReference>
<keyword evidence="7 11" id="KW-0862">Zinc</keyword>
<dbReference type="STRING" id="608538.HTH_1567"/>
<evidence type="ECO:0000256" key="8">
    <source>
        <dbReference type="ARBA" id="ARBA00022989"/>
    </source>
</evidence>
<reference evidence="13 14" key="1">
    <citation type="journal article" date="2010" name="J. Bacteriol.">
        <title>Complete genome sequence of the thermophilic, obligately chemolithoautotrophic hydrogen-oxidizing bacterium Hydrogenobacter thermophilus TK-6.</title>
        <authorList>
            <person name="Arai H."/>
            <person name="Kanbe H."/>
            <person name="Ishii M."/>
            <person name="Igarashi Y."/>
        </authorList>
    </citation>
    <scope>NUCLEOTIDE SEQUENCE [LARGE SCALE GENOMIC DNA]</scope>
    <source>
        <strain evidence="14">DSM 6534 / IAM 12695 / TK-6</strain>
    </source>
</reference>
<feature type="domain" description="PDZ" evidence="12">
    <location>
        <begin position="126"/>
        <end position="156"/>
    </location>
</feature>
<evidence type="ECO:0000256" key="3">
    <source>
        <dbReference type="ARBA" id="ARBA00007931"/>
    </source>
</evidence>
<dbReference type="RefSeq" id="WP_012964196.1">
    <property type="nucleotide sequence ID" value="NC_013799.1"/>
</dbReference>
<keyword evidence="14" id="KW-1185">Reference proteome</keyword>
<keyword evidence="4 13" id="KW-0645">Protease</keyword>
<evidence type="ECO:0000256" key="11">
    <source>
        <dbReference type="RuleBase" id="RU362031"/>
    </source>
</evidence>
<keyword evidence="11" id="KW-0479">Metal-binding</keyword>
<feature type="domain" description="PDZ" evidence="12">
    <location>
        <begin position="175"/>
        <end position="262"/>
    </location>
</feature>
<dbReference type="eggNOG" id="COG0750">
    <property type="taxonomic scope" value="Bacteria"/>
</dbReference>
<evidence type="ECO:0000256" key="7">
    <source>
        <dbReference type="ARBA" id="ARBA00022833"/>
    </source>
</evidence>
<keyword evidence="10 11" id="KW-0472">Membrane</keyword>
<evidence type="ECO:0000256" key="1">
    <source>
        <dbReference type="ARBA" id="ARBA00001947"/>
    </source>
</evidence>
<feature type="transmembrane region" description="Helical" evidence="11">
    <location>
        <begin position="6"/>
        <end position="25"/>
    </location>
</feature>
<evidence type="ECO:0000256" key="5">
    <source>
        <dbReference type="ARBA" id="ARBA00022692"/>
    </source>
</evidence>
<keyword evidence="8 11" id="KW-1133">Transmembrane helix</keyword>
<dbReference type="InterPro" id="IPR041489">
    <property type="entry name" value="PDZ_6"/>
</dbReference>
<dbReference type="CDD" id="cd23081">
    <property type="entry name" value="cpPDZ_EcRseP-like"/>
    <property type="match status" value="1"/>
</dbReference>
<dbReference type="InterPro" id="IPR008915">
    <property type="entry name" value="Peptidase_M50"/>
</dbReference>
<dbReference type="InterPro" id="IPR036034">
    <property type="entry name" value="PDZ_sf"/>
</dbReference>
<dbReference type="PROSITE" id="PS50106">
    <property type="entry name" value="PDZ"/>
    <property type="match status" value="2"/>
</dbReference>
<dbReference type="AlphaFoldDB" id="D3DJL4"/>
<feature type="transmembrane region" description="Helical" evidence="11">
    <location>
        <begin position="89"/>
        <end position="113"/>
    </location>
</feature>
<dbReference type="PANTHER" id="PTHR42837:SF2">
    <property type="entry name" value="MEMBRANE METALLOPROTEASE ARASP2, CHLOROPLASTIC-RELATED"/>
    <property type="match status" value="1"/>
</dbReference>
<evidence type="ECO:0000256" key="2">
    <source>
        <dbReference type="ARBA" id="ARBA00004141"/>
    </source>
</evidence>
<dbReference type="Pfam" id="PF02163">
    <property type="entry name" value="Peptidase_M50"/>
    <property type="match status" value="1"/>
</dbReference>
<dbReference type="KEGG" id="hth:HTH_1567"/>
<evidence type="ECO:0000256" key="6">
    <source>
        <dbReference type="ARBA" id="ARBA00022801"/>
    </source>
</evidence>
<protein>
    <recommendedName>
        <fullName evidence="11">Zinc metalloprotease</fullName>
        <ecNumber evidence="11">3.4.24.-</ecNumber>
    </recommendedName>
</protein>
<dbReference type="EC" id="3.4.24.-" evidence="11"/>